<keyword evidence="5" id="KW-0486">Methionine biosynthesis</keyword>
<dbReference type="InterPro" id="IPR010049">
    <property type="entry name" value="MTA_SAH_Nsdase"/>
</dbReference>
<evidence type="ECO:0000313" key="9">
    <source>
        <dbReference type="Proteomes" id="UP000077096"/>
    </source>
</evidence>
<dbReference type="GO" id="GO:0009164">
    <property type="term" value="P:nucleoside catabolic process"/>
    <property type="evidence" value="ECO:0007669"/>
    <property type="project" value="InterPro"/>
</dbReference>
<dbReference type="CDD" id="cd09008">
    <property type="entry name" value="MTAN"/>
    <property type="match status" value="1"/>
</dbReference>
<sequence>MVVVTGVLKEEIIGVFREMLPLLENGELVKRNFSRGIVGGNEVVTIYGFVGKVESAMIAQAIIDRFRPSYIIHCGSAGAIHPELRIGDLICGTVFYEHDFQSPNTFGIESSSKLLEKIADVYDKIHFGPIVSGDLIVSDRELKRRLFEKYGAFAVDMDSAAIAKVCYQNGVEFCALKVIVDTSEEHAQIEYEQNFRKFSSLPSTIVSELLDKHLL</sequence>
<evidence type="ECO:0000313" key="8">
    <source>
        <dbReference type="EMBL" id="HGQ76644.1"/>
    </source>
</evidence>
<dbReference type="UniPathway" id="UPA00904">
    <property type="reaction ID" value="UER00871"/>
</dbReference>
<evidence type="ECO:0000313" key="7">
    <source>
        <dbReference type="EMBL" id="ANE41919.1"/>
    </source>
</evidence>
<dbReference type="Gene3D" id="3.40.50.1580">
    <property type="entry name" value="Nucleoside phosphorylase domain"/>
    <property type="match status" value="1"/>
</dbReference>
<dbReference type="KEGG" id="fng:JM64_08170"/>
<accession>A0A172T4H4</accession>
<reference evidence="7 9" key="1">
    <citation type="submission" date="2014-08" db="EMBL/GenBank/DDBJ databases">
        <title>Fervidobacterium pennivorans DYC genome.</title>
        <authorList>
            <person name="Wushke S."/>
        </authorList>
    </citation>
    <scope>NUCLEOTIDE SEQUENCE [LARGE SCALE GENOMIC DNA]</scope>
    <source>
        <strain evidence="7 9">DYC</strain>
    </source>
</reference>
<evidence type="ECO:0000256" key="1">
    <source>
        <dbReference type="ARBA" id="ARBA00004945"/>
    </source>
</evidence>
<keyword evidence="4 8" id="KW-0378">Hydrolase</keyword>
<dbReference type="GO" id="GO:0008930">
    <property type="term" value="F:methylthioadenosine nucleosidase activity"/>
    <property type="evidence" value="ECO:0007669"/>
    <property type="project" value="InterPro"/>
</dbReference>
<evidence type="ECO:0000256" key="3">
    <source>
        <dbReference type="ARBA" id="ARBA00022605"/>
    </source>
</evidence>
<dbReference type="GO" id="GO:0005829">
    <property type="term" value="C:cytosol"/>
    <property type="evidence" value="ECO:0007669"/>
    <property type="project" value="TreeGrafter"/>
</dbReference>
<dbReference type="GO" id="GO:0019284">
    <property type="term" value="P:L-methionine salvage from S-adenosylmethionine"/>
    <property type="evidence" value="ECO:0007669"/>
    <property type="project" value="TreeGrafter"/>
</dbReference>
<feature type="domain" description="Nucleoside phosphorylase" evidence="6">
    <location>
        <begin position="29"/>
        <end position="210"/>
    </location>
</feature>
<dbReference type="PATRIC" id="fig|93466.3.peg.1720"/>
<dbReference type="PANTHER" id="PTHR46832:SF1">
    <property type="entry name" value="5'-METHYLTHIOADENOSINE_S-ADENOSYLHOMOCYSTEINE NUCLEOSIDASE"/>
    <property type="match status" value="1"/>
</dbReference>
<gene>
    <name evidence="8" type="primary">mtnN</name>
    <name evidence="8" type="ORF">ENU12_01690</name>
    <name evidence="7" type="ORF">JM64_08170</name>
</gene>
<dbReference type="Proteomes" id="UP000077096">
    <property type="component" value="Chromosome"/>
</dbReference>
<dbReference type="InterPro" id="IPR000845">
    <property type="entry name" value="Nucleoside_phosphorylase_d"/>
</dbReference>
<evidence type="ECO:0000256" key="5">
    <source>
        <dbReference type="ARBA" id="ARBA00023167"/>
    </source>
</evidence>
<comment type="pathway">
    <text evidence="1">Amino-acid biosynthesis; L-methionine biosynthesis via salvage pathway; S-methyl-5-thio-alpha-D-ribose 1-phosphate from S-methyl-5'-thioadenosine (hydrolase route): step 1/2.</text>
</comment>
<protein>
    <recommendedName>
        <fullName evidence="2">adenosylhomocysteine nucleosidase</fullName>
        <ecNumber evidence="2">3.2.2.9</ecNumber>
    </recommendedName>
</protein>
<dbReference type="Pfam" id="PF01048">
    <property type="entry name" value="PNP_UDP_1"/>
    <property type="match status" value="1"/>
</dbReference>
<evidence type="ECO:0000256" key="2">
    <source>
        <dbReference type="ARBA" id="ARBA00011974"/>
    </source>
</evidence>
<dbReference type="EMBL" id="DTBH01000041">
    <property type="protein sequence ID" value="HGQ76644.1"/>
    <property type="molecule type" value="Genomic_DNA"/>
</dbReference>
<dbReference type="OrthoDB" id="44283at2"/>
<dbReference type="SUPFAM" id="SSF53167">
    <property type="entry name" value="Purine and uridine phosphorylases"/>
    <property type="match status" value="1"/>
</dbReference>
<proteinExistence type="predicted"/>
<dbReference type="GO" id="GO:0008782">
    <property type="term" value="F:adenosylhomocysteine nucleosidase activity"/>
    <property type="evidence" value="ECO:0007669"/>
    <property type="project" value="UniProtKB-EC"/>
</dbReference>
<dbReference type="NCBIfam" id="TIGR01704">
    <property type="entry name" value="MTA_SAH-Nsdase"/>
    <property type="match status" value="1"/>
</dbReference>
<organism evidence="7 9">
    <name type="scientific">Fervidobacterium pennivorans</name>
    <dbReference type="NCBI Taxonomy" id="93466"/>
    <lineage>
        <taxon>Bacteria</taxon>
        <taxon>Thermotogati</taxon>
        <taxon>Thermotogota</taxon>
        <taxon>Thermotogae</taxon>
        <taxon>Thermotogales</taxon>
        <taxon>Fervidobacteriaceae</taxon>
        <taxon>Fervidobacterium</taxon>
    </lineage>
</organism>
<name>A0A172T4H4_FERPE</name>
<keyword evidence="3" id="KW-0028">Amino-acid biosynthesis</keyword>
<dbReference type="EC" id="3.2.2.9" evidence="2"/>
<dbReference type="EMBL" id="CP011393">
    <property type="protein sequence ID" value="ANE41919.1"/>
    <property type="molecule type" value="Genomic_DNA"/>
</dbReference>
<reference evidence="8" key="2">
    <citation type="journal article" date="2020" name="mSystems">
        <title>Genome- and Community-Level Interaction Insights into Carbon Utilization and Element Cycling Functions of Hydrothermarchaeota in Hydrothermal Sediment.</title>
        <authorList>
            <person name="Zhou Z."/>
            <person name="Liu Y."/>
            <person name="Xu W."/>
            <person name="Pan J."/>
            <person name="Luo Z.H."/>
            <person name="Li M."/>
        </authorList>
    </citation>
    <scope>NUCLEOTIDE SEQUENCE [LARGE SCALE GENOMIC DNA]</scope>
    <source>
        <strain evidence="8">SpSt-640</strain>
    </source>
</reference>
<evidence type="ECO:0000259" key="6">
    <source>
        <dbReference type="Pfam" id="PF01048"/>
    </source>
</evidence>
<evidence type="ECO:0000256" key="4">
    <source>
        <dbReference type="ARBA" id="ARBA00022801"/>
    </source>
</evidence>
<keyword evidence="8" id="KW-0326">Glycosidase</keyword>
<dbReference type="PANTHER" id="PTHR46832">
    <property type="entry name" value="5'-METHYLTHIOADENOSINE/S-ADENOSYLHOMOCYSTEINE NUCLEOSIDASE"/>
    <property type="match status" value="1"/>
</dbReference>
<dbReference type="InterPro" id="IPR035994">
    <property type="entry name" value="Nucleoside_phosphorylase_sf"/>
</dbReference>
<dbReference type="GO" id="GO:0019509">
    <property type="term" value="P:L-methionine salvage from methylthioadenosine"/>
    <property type="evidence" value="ECO:0007669"/>
    <property type="project" value="UniProtKB-UniPathway"/>
</dbReference>
<dbReference type="AlphaFoldDB" id="A0A172T4H4"/>